<gene>
    <name evidence="2" type="ORF">ABU614_19720</name>
</gene>
<dbReference type="InterPro" id="IPR051604">
    <property type="entry name" value="Ergot_Alk_Oxidoreductase"/>
</dbReference>
<feature type="domain" description="NAD(P)-binding" evidence="1">
    <location>
        <begin position="6"/>
        <end position="117"/>
    </location>
</feature>
<dbReference type="InterPro" id="IPR016040">
    <property type="entry name" value="NAD(P)-bd_dom"/>
</dbReference>
<accession>A0AAU8MT71</accession>
<dbReference type="RefSeq" id="WP_363797414.1">
    <property type="nucleotide sequence ID" value="NZ_CP159925.1"/>
</dbReference>
<evidence type="ECO:0000259" key="1">
    <source>
        <dbReference type="Pfam" id="PF13460"/>
    </source>
</evidence>
<sequence length="286" mass="31413">MYIVLGGTGRVGSALTRELLARGETVTVISHDPDKREDWERRGAAFALADVGDTQALREIFGRGRRLFLLNPPAPQDTDTDAVEKAGVRSIVDALHGSRLERIVAESTYGAQPVQRAGDLGVLYDLEQALRLQPIAHRAIRAAYYMSNWDAALDTARERGVVESFFPTDFLLPMVAPQDLGLAAADLLTAAEIEREPLYVEGPRRYCPADVASCFASALNRSVEVEVVPRERWVERFRELGFSQPGAESYARMTALTLDQGSHAASEPRRGETGLREYIDALAGVD</sequence>
<dbReference type="Pfam" id="PF13460">
    <property type="entry name" value="NAD_binding_10"/>
    <property type="match status" value="1"/>
</dbReference>
<evidence type="ECO:0000313" key="2">
    <source>
        <dbReference type="EMBL" id="XCO74579.1"/>
    </source>
</evidence>
<dbReference type="InterPro" id="IPR036291">
    <property type="entry name" value="NAD(P)-bd_dom_sf"/>
</dbReference>
<dbReference type="Gene3D" id="3.90.25.10">
    <property type="entry name" value="UDP-galactose 4-epimerase, domain 1"/>
    <property type="match status" value="1"/>
</dbReference>
<dbReference type="SUPFAM" id="SSF51735">
    <property type="entry name" value="NAD(P)-binding Rossmann-fold domains"/>
    <property type="match status" value="1"/>
</dbReference>
<dbReference type="PANTHER" id="PTHR43162:SF1">
    <property type="entry name" value="PRESTALK A DIFFERENTIATION PROTEIN A"/>
    <property type="match status" value="1"/>
</dbReference>
<protein>
    <submittedName>
        <fullName evidence="2">NAD(P)H-binding protein</fullName>
    </submittedName>
</protein>
<dbReference type="Gene3D" id="3.40.50.720">
    <property type="entry name" value="NAD(P)-binding Rossmann-like Domain"/>
    <property type="match status" value="1"/>
</dbReference>
<organism evidence="2">
    <name type="scientific">Lysobacter firmicutimachus</name>
    <dbReference type="NCBI Taxonomy" id="1792846"/>
    <lineage>
        <taxon>Bacteria</taxon>
        <taxon>Pseudomonadati</taxon>
        <taxon>Pseudomonadota</taxon>
        <taxon>Gammaproteobacteria</taxon>
        <taxon>Lysobacterales</taxon>
        <taxon>Lysobacteraceae</taxon>
        <taxon>Lysobacter</taxon>
    </lineage>
</organism>
<dbReference type="EMBL" id="CP159925">
    <property type="protein sequence ID" value="XCO74579.1"/>
    <property type="molecule type" value="Genomic_DNA"/>
</dbReference>
<reference evidence="2" key="1">
    <citation type="submission" date="2024-06" db="EMBL/GenBank/DDBJ databases">
        <authorList>
            <person name="Li S."/>
        </authorList>
    </citation>
    <scope>NUCLEOTIDE SEQUENCE</scope>
    <source>
        <strain evidence="2">SR10</strain>
    </source>
</reference>
<name>A0AAU8MT71_9GAMM</name>
<proteinExistence type="predicted"/>
<dbReference type="AlphaFoldDB" id="A0AAU8MT71"/>
<dbReference type="PANTHER" id="PTHR43162">
    <property type="match status" value="1"/>
</dbReference>